<dbReference type="KEGG" id="tng:GSTEN00024474G001"/>
<name>Q4S3V6_TETNG</name>
<reference evidence="2" key="1">
    <citation type="journal article" date="2004" name="Nature">
        <title>Genome duplication in the teleost fish Tetraodon nigroviridis reveals the early vertebrate proto-karyotype.</title>
        <authorList>
            <person name="Jaillon O."/>
            <person name="Aury J.-M."/>
            <person name="Brunet F."/>
            <person name="Petit J.-L."/>
            <person name="Stange-Thomann N."/>
            <person name="Mauceli E."/>
            <person name="Bouneau L."/>
            <person name="Fischer C."/>
            <person name="Ozouf-Costaz C."/>
            <person name="Bernot A."/>
            <person name="Nicaud S."/>
            <person name="Jaffe D."/>
            <person name="Fisher S."/>
            <person name="Lutfalla G."/>
            <person name="Dossat C."/>
            <person name="Segurens B."/>
            <person name="Dasilva C."/>
            <person name="Salanoubat M."/>
            <person name="Levy M."/>
            <person name="Boudet N."/>
            <person name="Castellano S."/>
            <person name="Anthouard V."/>
            <person name="Jubin C."/>
            <person name="Castelli V."/>
            <person name="Katinka M."/>
            <person name="Vacherie B."/>
            <person name="Biemont C."/>
            <person name="Skalli Z."/>
            <person name="Cattolico L."/>
            <person name="Poulain J."/>
            <person name="De Berardinis V."/>
            <person name="Cruaud C."/>
            <person name="Duprat S."/>
            <person name="Brottier P."/>
            <person name="Coutanceau J.-P."/>
            <person name="Gouzy J."/>
            <person name="Parra G."/>
            <person name="Lardier G."/>
            <person name="Chapple C."/>
            <person name="McKernan K.J."/>
            <person name="McEwan P."/>
            <person name="Bosak S."/>
            <person name="Kellis M."/>
            <person name="Volff J.-N."/>
            <person name="Guigo R."/>
            <person name="Zody M.C."/>
            <person name="Mesirov J."/>
            <person name="Lindblad-Toh K."/>
            <person name="Birren B."/>
            <person name="Nusbaum C."/>
            <person name="Kahn D."/>
            <person name="Robinson-Rechavi M."/>
            <person name="Laudet V."/>
            <person name="Schachter V."/>
            <person name="Quetier F."/>
            <person name="Saurin W."/>
            <person name="Scarpelli C."/>
            <person name="Wincker P."/>
            <person name="Lander E.S."/>
            <person name="Weissenbach J."/>
            <person name="Roest Crollius H."/>
        </authorList>
    </citation>
    <scope>NUCLEOTIDE SEQUENCE [LARGE SCALE GENOMIC DNA]</scope>
</reference>
<feature type="region of interest" description="Disordered" evidence="1">
    <location>
        <begin position="1"/>
        <end position="28"/>
    </location>
</feature>
<gene>
    <name evidence="2" type="ORF">GSTENG00024474001</name>
</gene>
<feature type="compositionally biased region" description="Basic and acidic residues" evidence="1">
    <location>
        <begin position="1"/>
        <end position="18"/>
    </location>
</feature>
<dbReference type="AlphaFoldDB" id="Q4S3V6"/>
<proteinExistence type="predicted"/>
<comment type="caution">
    <text evidence="2">The sequence shown here is derived from an EMBL/GenBank/DDBJ whole genome shotgun (WGS) entry which is preliminary data.</text>
</comment>
<protein>
    <submittedName>
        <fullName evidence="2">(spotted green pufferfish) hypothetical protein</fullName>
    </submittedName>
</protein>
<evidence type="ECO:0000256" key="1">
    <source>
        <dbReference type="SAM" id="MobiDB-lite"/>
    </source>
</evidence>
<dbReference type="EMBL" id="CAAE01014744">
    <property type="protein sequence ID" value="CAG04676.1"/>
    <property type="molecule type" value="Genomic_DNA"/>
</dbReference>
<evidence type="ECO:0000313" key="2">
    <source>
        <dbReference type="EMBL" id="CAG04676.1"/>
    </source>
</evidence>
<sequence length="28" mass="3192">MWREQPSKRVTTDQRGEAGRSLTIITSS</sequence>
<reference evidence="2" key="2">
    <citation type="submission" date="2004-02" db="EMBL/GenBank/DDBJ databases">
        <authorList>
            <consortium name="Genoscope"/>
            <consortium name="Whitehead Institute Centre for Genome Research"/>
        </authorList>
    </citation>
    <scope>NUCLEOTIDE SEQUENCE</scope>
</reference>
<accession>Q4S3V6</accession>
<organism evidence="2">
    <name type="scientific">Tetraodon nigroviridis</name>
    <name type="common">Spotted green pufferfish</name>
    <name type="synonym">Chelonodon nigroviridis</name>
    <dbReference type="NCBI Taxonomy" id="99883"/>
    <lineage>
        <taxon>Eukaryota</taxon>
        <taxon>Metazoa</taxon>
        <taxon>Chordata</taxon>
        <taxon>Craniata</taxon>
        <taxon>Vertebrata</taxon>
        <taxon>Euteleostomi</taxon>
        <taxon>Actinopterygii</taxon>
        <taxon>Neopterygii</taxon>
        <taxon>Teleostei</taxon>
        <taxon>Neoteleostei</taxon>
        <taxon>Acanthomorphata</taxon>
        <taxon>Eupercaria</taxon>
        <taxon>Tetraodontiformes</taxon>
        <taxon>Tetradontoidea</taxon>
        <taxon>Tetraodontidae</taxon>
        <taxon>Tetraodon</taxon>
    </lineage>
</organism>